<feature type="domain" description="DNA2/NAM7 helicase helicase" evidence="6">
    <location>
        <begin position="1323"/>
        <end position="1367"/>
    </location>
</feature>
<keyword evidence="2" id="KW-0547">Nucleotide-binding</keyword>
<dbReference type="Gene3D" id="3.40.50.300">
    <property type="entry name" value="P-loop containing nucleotide triphosphate hydrolases"/>
    <property type="match status" value="3"/>
</dbReference>
<evidence type="ECO:0000256" key="5">
    <source>
        <dbReference type="ARBA" id="ARBA00022840"/>
    </source>
</evidence>
<keyword evidence="4" id="KW-0347">Helicase</keyword>
<dbReference type="Pfam" id="PF13086">
    <property type="entry name" value="AAA_11"/>
    <property type="match status" value="2"/>
</dbReference>
<evidence type="ECO:0000313" key="9">
    <source>
        <dbReference type="EMBL" id="MET4580912.1"/>
    </source>
</evidence>
<feature type="domain" description="DNA2/NAM7 helicase-like C-terminal" evidence="7">
    <location>
        <begin position="1394"/>
        <end position="1588"/>
    </location>
</feature>
<feature type="domain" description="DNA2/NAM7 helicase helicase" evidence="6">
    <location>
        <begin position="682"/>
        <end position="770"/>
    </location>
</feature>
<comment type="caution">
    <text evidence="9">The sequence shown here is derived from an EMBL/GenBank/DDBJ whole genome shotgun (WGS) entry which is preliminary data.</text>
</comment>
<evidence type="ECO:0000256" key="1">
    <source>
        <dbReference type="ARBA" id="ARBA00007913"/>
    </source>
</evidence>
<gene>
    <name evidence="9" type="ORF">ABIE21_000402</name>
</gene>
<evidence type="ECO:0000256" key="2">
    <source>
        <dbReference type="ARBA" id="ARBA00022741"/>
    </source>
</evidence>
<protein>
    <recommendedName>
        <fullName evidence="11">AAA domain-containing protein</fullName>
    </recommendedName>
</protein>
<dbReference type="Pfam" id="PF13087">
    <property type="entry name" value="AAA_12"/>
    <property type="match status" value="1"/>
</dbReference>
<organism evidence="9 10">
    <name type="scientific">Conyzicola nivalis</name>
    <dbReference type="NCBI Taxonomy" id="1477021"/>
    <lineage>
        <taxon>Bacteria</taxon>
        <taxon>Bacillati</taxon>
        <taxon>Actinomycetota</taxon>
        <taxon>Actinomycetes</taxon>
        <taxon>Micrococcales</taxon>
        <taxon>Microbacteriaceae</taxon>
        <taxon>Conyzicola</taxon>
    </lineage>
</organism>
<dbReference type="InterPro" id="IPR027417">
    <property type="entry name" value="P-loop_NTPase"/>
</dbReference>
<evidence type="ECO:0000256" key="3">
    <source>
        <dbReference type="ARBA" id="ARBA00022801"/>
    </source>
</evidence>
<sequence>MDSSAAETEIYQVLDTTAGGVRLQIEFQPRVNYSLVLSGIPFIRAVVVHNETGADLPAVELAAALGLTTGAEVVWRRSIAGPLVAGGVTRIDDPRDFDLFSPLLAGASESAIATLDVTANEARILATVEVSAFNEWLNFPGLHASIAAFVQPNTSAVTTILRAASDLLLKKTNSGSLEGYQSGPERAHQLAAAIYESIRALGVTYINPPASFERTGQKVRTTEQVLRDRFGTCVDLAVLYAACLEAVGLSPLVFITRNHAFGGFYSAETYGERATIEQVNVLTNLVESGAATPVELTGLGPGSGSLDFSRAKKAGADYFRTDFHLLQTMVDVTRARIDGVRPMPVPGSEVSAEQTALDRPFVARSSLKNLSAAAEEEIVRGQLDRHDDSPARFKNWKRDLLDLTLRNPLLNMPRNQKVLDLLVPGGMLPKLDDVVHSGKSVRVSGGLDSSELQKLAGIRVASEVAPEIMTTVFTTTRTVFSALPDERHRTQLRAMKREADTLEQESGSNYLYLTLGSLVHTKADGSEARAPLFLLPVRLTGGLAFTPYAIKLDGDDVAQPNLCLLQWLKTTKGLDLTELATPSLDDTGIAIGAVLGGIRRQLLEAELPYRIDESASLAILRFSTFQIWKDLDENWRPLMQNPVVRHLVETPGETFDDPAGGGGATTAPAVDETELRLPIAADGSQMAAIVRATSGQSFVLEGPPGTGKSQTITNLIAHALTAGKKVLFVAEKQAALEVVKRRLDAIGIGSFGLELHGAKQSMNSIREQLRAALDTRVETDQAAWDATDARLRSAIVQLERYPAIVHSRNAHGYSLWSAYDAVAALGDGPAASIPLPWLSRVSDADVAQLTREYSDAATRFGLRPGHPWLVSGAGDPGSLDAAALDLESVRGALGDLAASRTGVAALSDAWRAALAALLPGAGLTAVVRLAAARTAGLLPAAGHLAYVDRTSWREASDALQKATAQYRATHARALAEATPAALEYPGLGELIAKSTKLDGEWFLPEWRRRRLRERIEPLLKSGVAVPGPEFTDMLTRLRDAFVDAEPLMNARAQLQGLITPDPWRPYTDDAHRELASAVFIATTAVWLSKHAEPAWSLLSAAPADTADAGDLDVLADLDSTWGRWLAAIGGTQTTVRHWVGDAGTGGWLDQWAHDEALWQRDLETTGLLQLQRFAETRRLLAAITAAGLPRFADQLARVSIPPEAAPEALLRGLALASLEERTAAGSLDSFDGDAQDRAAASYLEQSAVSREQLRSAVAARLIAQRPFDVGNLRGEVAELKRQIDRKRGGLAFREVAKRFPDALTSIVPVFLMSPGSVAHFLDASSIDFDLVIFDEASQIRVPQAIGAMGRGKAVIVVGDSKQMPPTRIMQVDATGEGDSRAVAGEELVVEDLESILSEAVESGLPQLWLSWHYRSQDESLIAFSNATYYDGKLVSLPSPRSGDGSGLSLRRVQGEFARGAARTNEVEAAAIVAEIGERLRDPATKHESIGVVCFNIQQRDLILNKLEDSTDLLVQRALTAEPGLDLFVKNLENVQGDERDTILFSLAFSRDAKTGTLPLNFGPLNLTGGERRLNVAVTRARKHVVLFASFDPADIDLARTGSQGIADLKGYLQFAAQRTLEGQHVQGGQGGQGELRQSAVQQGGNGGRFVEELAAAIREEGFEVETALGLSSFKVDLAVRRPGDDDWRLAIMVDGAGWAARPTVSDRDGSPQLLIDLMGWPATVRVWLPAWIRDRAGVLGRIREAMDRPVAERPRFVSVAAAPAELLVPTDPAVQPGVTAPAEQLAAAPSGIVLSPFEVAADSAIANQSVLDNMRMARPAIERIGAEVLSTEGPIPLARLVATVARRFGYTRMGEGRRNELSDALASAFPVVDGFAWPPTLDPATWRDARRSPSTAARALTEVSPHEIANVVEMLVRESFSITRDDLLKEACDVLGYSRLTEQGRAWLTRGVDLALLEARIVAEDRDGEGERMRLP</sequence>
<dbReference type="RefSeq" id="WP_354023119.1">
    <property type="nucleotide sequence ID" value="NZ_JBEPSJ010000001.1"/>
</dbReference>
<dbReference type="InterPro" id="IPR049468">
    <property type="entry name" value="Restrct_endonuc-II-like_dom"/>
</dbReference>
<evidence type="ECO:0008006" key="11">
    <source>
        <dbReference type="Google" id="ProtNLM"/>
    </source>
</evidence>
<comment type="similarity">
    <text evidence="1">Belongs to the DNA2/NAM7 helicase family.</text>
</comment>
<dbReference type="Proteomes" id="UP001549257">
    <property type="component" value="Unassembled WGS sequence"/>
</dbReference>
<name>A0ABV2QIZ7_9MICO</name>
<feature type="domain" description="Restriction endonuclease type II-like" evidence="8">
    <location>
        <begin position="1649"/>
        <end position="1745"/>
    </location>
</feature>
<dbReference type="CDD" id="cd18808">
    <property type="entry name" value="SF1_C_Upf1"/>
    <property type="match status" value="1"/>
</dbReference>
<evidence type="ECO:0000259" key="8">
    <source>
        <dbReference type="Pfam" id="PF18741"/>
    </source>
</evidence>
<keyword evidence="10" id="KW-1185">Reference proteome</keyword>
<evidence type="ECO:0000259" key="6">
    <source>
        <dbReference type="Pfam" id="PF13086"/>
    </source>
</evidence>
<dbReference type="PANTHER" id="PTHR43788">
    <property type="entry name" value="DNA2/NAM7 HELICASE FAMILY MEMBER"/>
    <property type="match status" value="1"/>
</dbReference>
<dbReference type="InterPro" id="IPR041677">
    <property type="entry name" value="DNA2/NAM7_AAA_11"/>
</dbReference>
<dbReference type="PANTHER" id="PTHR43788:SF8">
    <property type="entry name" value="DNA-BINDING PROTEIN SMUBP-2"/>
    <property type="match status" value="1"/>
</dbReference>
<accession>A0ABV2QIZ7</accession>
<dbReference type="Pfam" id="PF18741">
    <property type="entry name" value="MTES_1575"/>
    <property type="match status" value="1"/>
</dbReference>
<keyword evidence="5" id="KW-0067">ATP-binding</keyword>
<keyword evidence="3" id="KW-0378">Hydrolase</keyword>
<dbReference type="InterPro" id="IPR025103">
    <property type="entry name" value="DUF4011"/>
</dbReference>
<dbReference type="Pfam" id="PF13195">
    <property type="entry name" value="DUF4011"/>
    <property type="match status" value="1"/>
</dbReference>
<evidence type="ECO:0000256" key="4">
    <source>
        <dbReference type="ARBA" id="ARBA00022806"/>
    </source>
</evidence>
<dbReference type="SUPFAM" id="SSF52540">
    <property type="entry name" value="P-loop containing nucleoside triphosphate hydrolases"/>
    <property type="match status" value="1"/>
</dbReference>
<dbReference type="EMBL" id="JBEPSJ010000001">
    <property type="protein sequence ID" value="MET4580912.1"/>
    <property type="molecule type" value="Genomic_DNA"/>
</dbReference>
<dbReference type="InterPro" id="IPR041679">
    <property type="entry name" value="DNA2/NAM7-like_C"/>
</dbReference>
<proteinExistence type="inferred from homology"/>
<dbReference type="InterPro" id="IPR047187">
    <property type="entry name" value="SF1_C_Upf1"/>
</dbReference>
<evidence type="ECO:0000313" key="10">
    <source>
        <dbReference type="Proteomes" id="UP001549257"/>
    </source>
</evidence>
<evidence type="ECO:0000259" key="7">
    <source>
        <dbReference type="Pfam" id="PF13087"/>
    </source>
</evidence>
<reference evidence="9 10" key="1">
    <citation type="submission" date="2024-06" db="EMBL/GenBank/DDBJ databases">
        <title>Sorghum-associated microbial communities from plants grown in Nebraska, USA.</title>
        <authorList>
            <person name="Schachtman D."/>
        </authorList>
    </citation>
    <scope>NUCLEOTIDE SEQUENCE [LARGE SCALE GENOMIC DNA]</scope>
    <source>
        <strain evidence="9 10">2857</strain>
    </source>
</reference>
<dbReference type="Gene3D" id="3.10.620.30">
    <property type="match status" value="1"/>
</dbReference>
<dbReference type="InterPro" id="IPR050534">
    <property type="entry name" value="Coronavir_polyprotein_1ab"/>
</dbReference>